<dbReference type="HOGENOM" id="CLU_1739770_0_0_6"/>
<protein>
    <submittedName>
        <fullName evidence="1">Uncharacterized protein</fullName>
    </submittedName>
</protein>
<sequence length="150" mass="17475">MSDRYMIYKWICVLGCITLLIYNCSRKQEIQNGCFQSFSILATDYFGTSEPQVWKIVGKNAGDDFLLDNEILGFVVDSDFSSYMEPLADREVLKFTGRVYKSWPSWPEKHLGGGRKNIQYEVLINHGKYLVLDRRSRSKHIPSIEKRCDF</sequence>
<accession>B7VSK5</accession>
<gene>
    <name evidence="1" type="ordered locus">VS_II0822</name>
</gene>
<organism evidence="1 2">
    <name type="scientific">Vibrio atlanticus (strain LGP32)</name>
    <name type="common">Vibrio splendidus (strain Mel32)</name>
    <dbReference type="NCBI Taxonomy" id="575788"/>
    <lineage>
        <taxon>Bacteria</taxon>
        <taxon>Pseudomonadati</taxon>
        <taxon>Pseudomonadota</taxon>
        <taxon>Gammaproteobacteria</taxon>
        <taxon>Vibrionales</taxon>
        <taxon>Vibrionaceae</taxon>
        <taxon>Vibrio</taxon>
    </lineage>
</organism>
<evidence type="ECO:0000313" key="2">
    <source>
        <dbReference type="Proteomes" id="UP000009100"/>
    </source>
</evidence>
<reference evidence="1 2" key="1">
    <citation type="submission" date="2009-02" db="EMBL/GenBank/DDBJ databases">
        <title>Vibrio splendidus str. LGP32 complete genome.</title>
        <authorList>
            <person name="Mazel D."/>
            <person name="Le Roux F."/>
        </authorList>
    </citation>
    <scope>NUCLEOTIDE SEQUENCE [LARGE SCALE GENOMIC DNA]</scope>
    <source>
        <strain evidence="1 2">LGP32</strain>
    </source>
</reference>
<name>B7VSK5_VIBA3</name>
<proteinExistence type="predicted"/>
<dbReference type="KEGG" id="vsp:VS_II0822"/>
<evidence type="ECO:0000313" key="1">
    <source>
        <dbReference type="EMBL" id="CAV26591.1"/>
    </source>
</evidence>
<dbReference type="EMBL" id="FM954973">
    <property type="protein sequence ID" value="CAV26591.1"/>
    <property type="molecule type" value="Genomic_DNA"/>
</dbReference>
<dbReference type="Proteomes" id="UP000009100">
    <property type="component" value="Chromosome 2"/>
</dbReference>
<dbReference type="AlphaFoldDB" id="B7VSK5"/>
<dbReference type="eggNOG" id="ENOG5031PCF">
    <property type="taxonomic scope" value="Bacteria"/>
</dbReference>